<feature type="chain" id="PRO_5014177224" evidence="1">
    <location>
        <begin position="28"/>
        <end position="364"/>
    </location>
</feature>
<dbReference type="Gene3D" id="2.60.120.200">
    <property type="match status" value="1"/>
</dbReference>
<feature type="domain" description="GH16" evidence="2">
    <location>
        <begin position="40"/>
        <end position="288"/>
    </location>
</feature>
<dbReference type="PANTHER" id="PTHR38121:SF5">
    <property type="entry name" value="GH16 DOMAIN-CONTAINING PROTEIN"/>
    <property type="match status" value="1"/>
</dbReference>
<dbReference type="Proteomes" id="UP000323067">
    <property type="component" value="Chromosome iv"/>
</dbReference>
<sequence>MRQRPGNVGLQVSVVLFVLFWACRVSATGCTCGYQVGGATDETWLFTEAIETDFTRLKTIAAAKDWQRQEFNVSAEAGRGKYSKFFTPKNVALGVANKGASGKQAGVELSVGATIVDGAVPVAEMDTARHDLQWGSFRAGIKMTPISGTCAAFFWYFNDTQEIDMEFLSMGYHRENSTYPVNLVIQSSDSAARGYDASGTPTYKTVDLGFDPSADFHEYRFDYLPGKVYFYADSKLLAQMEGAQMPDSAGHLILQHWSNGNAKWSGGPPKEDAAIVVSYVKAYFNSSDAMRESAWKTGCNSSRVDACLVLNGTSENATDGGQFLNPNHTQENGDEGLTAARMPKLPSLGSVLVLLMWLDLLWGD</sequence>
<protein>
    <submittedName>
        <fullName evidence="3">Concanavalin A-like lectin glucanase</fullName>
    </submittedName>
</protein>
<dbReference type="SUPFAM" id="SSF49899">
    <property type="entry name" value="Concanavalin A-like lectins/glucanases"/>
    <property type="match status" value="1"/>
</dbReference>
<dbReference type="GO" id="GO:0005975">
    <property type="term" value="P:carbohydrate metabolic process"/>
    <property type="evidence" value="ECO:0007669"/>
    <property type="project" value="InterPro"/>
</dbReference>
<accession>A0A2H4S612</accession>
<organism evidence="3 4">
    <name type="scientific">Cordyceps militaris</name>
    <name type="common">Caterpillar fungus</name>
    <name type="synonym">Clavaria militaris</name>
    <dbReference type="NCBI Taxonomy" id="73501"/>
    <lineage>
        <taxon>Eukaryota</taxon>
        <taxon>Fungi</taxon>
        <taxon>Dikarya</taxon>
        <taxon>Ascomycota</taxon>
        <taxon>Pezizomycotina</taxon>
        <taxon>Sordariomycetes</taxon>
        <taxon>Hypocreomycetidae</taxon>
        <taxon>Hypocreales</taxon>
        <taxon>Cordycipitaceae</taxon>
        <taxon>Cordyceps</taxon>
    </lineage>
</organism>
<dbReference type="GO" id="GO:0004553">
    <property type="term" value="F:hydrolase activity, hydrolyzing O-glycosyl compounds"/>
    <property type="evidence" value="ECO:0007669"/>
    <property type="project" value="InterPro"/>
</dbReference>
<feature type="signal peptide" evidence="1">
    <location>
        <begin position="1"/>
        <end position="27"/>
    </location>
</feature>
<evidence type="ECO:0000256" key="1">
    <source>
        <dbReference type="SAM" id="SignalP"/>
    </source>
</evidence>
<dbReference type="AlphaFoldDB" id="A0A2H4S612"/>
<evidence type="ECO:0000313" key="4">
    <source>
        <dbReference type="Proteomes" id="UP000323067"/>
    </source>
</evidence>
<keyword evidence="3" id="KW-0430">Lectin</keyword>
<keyword evidence="1" id="KW-0732">Signal</keyword>
<dbReference type="CDD" id="cd00413">
    <property type="entry name" value="Glyco_hydrolase_16"/>
    <property type="match status" value="1"/>
</dbReference>
<dbReference type="EMBL" id="CP023322">
    <property type="protein sequence ID" value="ATY58528.1"/>
    <property type="molecule type" value="Genomic_DNA"/>
</dbReference>
<dbReference type="VEuPathDB" id="FungiDB:CCM_05769"/>
<dbReference type="GO" id="GO:0030246">
    <property type="term" value="F:carbohydrate binding"/>
    <property type="evidence" value="ECO:0007669"/>
    <property type="project" value="UniProtKB-KW"/>
</dbReference>
<dbReference type="PROSITE" id="PS51762">
    <property type="entry name" value="GH16_2"/>
    <property type="match status" value="1"/>
</dbReference>
<dbReference type="InterPro" id="IPR000757">
    <property type="entry name" value="Beta-glucanase-like"/>
</dbReference>
<reference evidence="3 4" key="1">
    <citation type="journal article" date="2017" name="BMC Genomics">
        <title>Chromosome level assembly and secondary metabolite potential of the parasitic fungus Cordyceps militaris.</title>
        <authorList>
            <person name="Kramer G.J."/>
            <person name="Nodwell J.R."/>
        </authorList>
    </citation>
    <scope>NUCLEOTIDE SEQUENCE [LARGE SCALE GENOMIC DNA]</scope>
    <source>
        <strain evidence="3 4">ATCC 34164</strain>
    </source>
</reference>
<evidence type="ECO:0000259" key="2">
    <source>
        <dbReference type="PROSITE" id="PS51762"/>
    </source>
</evidence>
<dbReference type="Pfam" id="PF00722">
    <property type="entry name" value="Glyco_hydro_16"/>
    <property type="match status" value="1"/>
</dbReference>
<dbReference type="InterPro" id="IPR013320">
    <property type="entry name" value="ConA-like_dom_sf"/>
</dbReference>
<dbReference type="VEuPathDB" id="FungiDB:A9K55_003146"/>
<gene>
    <name evidence="3" type="ORF">A9K55_003146</name>
</gene>
<dbReference type="OrthoDB" id="25131at2759"/>
<dbReference type="PANTHER" id="PTHR38121">
    <property type="entry name" value="GH16 DOMAIN-CONTAINING PROTEIN"/>
    <property type="match status" value="1"/>
</dbReference>
<evidence type="ECO:0000313" key="3">
    <source>
        <dbReference type="EMBL" id="ATY58528.1"/>
    </source>
</evidence>
<name>A0A2H4S612_CORMI</name>
<proteinExistence type="predicted"/>